<dbReference type="RefSeq" id="WP_187014071.1">
    <property type="nucleotide sequence ID" value="NZ_JACOQI010000003.1"/>
</dbReference>
<reference evidence="2" key="1">
    <citation type="submission" date="2020-08" db="EMBL/GenBank/DDBJ databases">
        <title>Genome public.</title>
        <authorList>
            <person name="Liu C."/>
            <person name="Sun Q."/>
        </authorList>
    </citation>
    <scope>NUCLEOTIDE SEQUENCE</scope>
    <source>
        <strain evidence="2">BX15</strain>
    </source>
</reference>
<evidence type="ECO:0000259" key="1">
    <source>
        <dbReference type="Pfam" id="PF00149"/>
    </source>
</evidence>
<dbReference type="Pfam" id="PF00149">
    <property type="entry name" value="Metallophos"/>
    <property type="match status" value="1"/>
</dbReference>
<dbReference type="GO" id="GO:0016787">
    <property type="term" value="F:hydrolase activity"/>
    <property type="evidence" value="ECO:0007669"/>
    <property type="project" value="InterPro"/>
</dbReference>
<evidence type="ECO:0000313" key="3">
    <source>
        <dbReference type="Proteomes" id="UP000620327"/>
    </source>
</evidence>
<gene>
    <name evidence="2" type="ORF">H8Z83_05240</name>
</gene>
<feature type="domain" description="Calcineurin-like phosphoesterase" evidence="1">
    <location>
        <begin position="3"/>
        <end position="196"/>
    </location>
</feature>
<dbReference type="EMBL" id="JACOQI010000003">
    <property type="protein sequence ID" value="MBC5769729.1"/>
    <property type="molecule type" value="Genomic_DNA"/>
</dbReference>
<dbReference type="Proteomes" id="UP000620327">
    <property type="component" value="Unassembled WGS sequence"/>
</dbReference>
<keyword evidence="3" id="KW-1185">Reference proteome</keyword>
<dbReference type="SUPFAM" id="SSF56300">
    <property type="entry name" value="Metallo-dependent phosphatases"/>
    <property type="match status" value="1"/>
</dbReference>
<dbReference type="Gene3D" id="3.60.21.10">
    <property type="match status" value="1"/>
</dbReference>
<dbReference type="InterPro" id="IPR004843">
    <property type="entry name" value="Calcineurin-like_PHP"/>
</dbReference>
<accession>A0A923S6I5</accession>
<proteinExistence type="predicted"/>
<organism evidence="2 3">
    <name type="scientific">Dysosmobacter segnis</name>
    <dbReference type="NCBI Taxonomy" id="2763042"/>
    <lineage>
        <taxon>Bacteria</taxon>
        <taxon>Bacillati</taxon>
        <taxon>Bacillota</taxon>
        <taxon>Clostridia</taxon>
        <taxon>Eubacteriales</taxon>
        <taxon>Oscillospiraceae</taxon>
        <taxon>Dysosmobacter</taxon>
    </lineage>
</organism>
<dbReference type="InterPro" id="IPR051158">
    <property type="entry name" value="Metallophosphoesterase_sf"/>
</dbReference>
<sequence>MALYAIGDLHLSLNSNKSMEVFGPAWENYTERIRASLSQLTAEDVLVLAGDTSWGMSLEESVEDFRFLEQFPCKKYLIKGNHDYWWATAAKFRTFCEANGFTTLELLHNNCFFYGNHAVCGTRGWFLEEEQKPHNAKVLNRELLRLETSLKAAGEKPIFCFLHYPPLYQGYQCPEILSMLETYKVELCCYGHLHGPVIRRRQEGKYGNTEFSLISGDYLGFVPKKICEK</sequence>
<comment type="caution">
    <text evidence="2">The sequence shown here is derived from an EMBL/GenBank/DDBJ whole genome shotgun (WGS) entry which is preliminary data.</text>
</comment>
<protein>
    <submittedName>
        <fullName evidence="2">Metallophosphoesterase</fullName>
    </submittedName>
</protein>
<name>A0A923S6I5_9FIRM</name>
<evidence type="ECO:0000313" key="2">
    <source>
        <dbReference type="EMBL" id="MBC5769729.1"/>
    </source>
</evidence>
<dbReference type="PANTHER" id="PTHR31302:SF22">
    <property type="entry name" value="PHOSPHOESTERASE"/>
    <property type="match status" value="1"/>
</dbReference>
<dbReference type="InterPro" id="IPR029052">
    <property type="entry name" value="Metallo-depent_PP-like"/>
</dbReference>
<dbReference type="PANTHER" id="PTHR31302">
    <property type="entry name" value="TRANSMEMBRANE PROTEIN WITH METALLOPHOSPHOESTERASE DOMAIN-RELATED"/>
    <property type="match status" value="1"/>
</dbReference>
<dbReference type="InterPro" id="IPR014578">
    <property type="entry name" value="Pesterase_CT488"/>
</dbReference>
<dbReference type="PIRSF" id="PIRSF033094">
    <property type="entry name" value="Pesterase_CT488"/>
    <property type="match status" value="1"/>
</dbReference>
<dbReference type="AlphaFoldDB" id="A0A923S6I5"/>